<dbReference type="InterPro" id="IPR043502">
    <property type="entry name" value="DNA/RNA_pol_sf"/>
</dbReference>
<feature type="non-terminal residue" evidence="3">
    <location>
        <position position="1"/>
    </location>
</feature>
<reference evidence="3" key="1">
    <citation type="submission" date="2023-08" db="EMBL/GenBank/DDBJ databases">
        <title>A de novo genome assembly of Solanum verrucosum Schlechtendal, a Mexican diploid species geographically isolated from the other diploid A-genome species in potato relatives.</title>
        <authorList>
            <person name="Hosaka K."/>
        </authorList>
    </citation>
    <scope>NUCLEOTIDE SEQUENCE</scope>
    <source>
        <tissue evidence="3">Young leaves</tissue>
    </source>
</reference>
<dbReference type="PANTHER" id="PTHR37984">
    <property type="entry name" value="PROTEIN CBG26694"/>
    <property type="match status" value="1"/>
</dbReference>
<dbReference type="PANTHER" id="PTHR37984:SF5">
    <property type="entry name" value="PROTEIN NYNRIN-LIKE"/>
    <property type="match status" value="1"/>
</dbReference>
<dbReference type="EMBL" id="CP133612">
    <property type="protein sequence ID" value="WMV09963.1"/>
    <property type="molecule type" value="Genomic_DNA"/>
</dbReference>
<organism evidence="3 4">
    <name type="scientific">Solanum verrucosum</name>
    <dbReference type="NCBI Taxonomy" id="315347"/>
    <lineage>
        <taxon>Eukaryota</taxon>
        <taxon>Viridiplantae</taxon>
        <taxon>Streptophyta</taxon>
        <taxon>Embryophyta</taxon>
        <taxon>Tracheophyta</taxon>
        <taxon>Spermatophyta</taxon>
        <taxon>Magnoliopsida</taxon>
        <taxon>eudicotyledons</taxon>
        <taxon>Gunneridae</taxon>
        <taxon>Pentapetalae</taxon>
        <taxon>asterids</taxon>
        <taxon>lamiids</taxon>
        <taxon>Solanales</taxon>
        <taxon>Solanaceae</taxon>
        <taxon>Solanoideae</taxon>
        <taxon>Solaneae</taxon>
        <taxon>Solanum</taxon>
    </lineage>
</organism>
<keyword evidence="1" id="KW-0511">Multifunctional enzyme</keyword>
<gene>
    <name evidence="3" type="ORF">MTR67_003348</name>
</gene>
<evidence type="ECO:0000313" key="3">
    <source>
        <dbReference type="EMBL" id="WMV09963.1"/>
    </source>
</evidence>
<proteinExistence type="predicted"/>
<dbReference type="AlphaFoldDB" id="A0AAF0PSA2"/>
<dbReference type="Proteomes" id="UP001234989">
    <property type="component" value="Chromosome 1"/>
</dbReference>
<keyword evidence="4" id="KW-1185">Reference proteome</keyword>
<protein>
    <recommendedName>
        <fullName evidence="2">Reverse transcriptase/retrotransposon-derived protein RNase H-like domain-containing protein</fullName>
    </recommendedName>
</protein>
<dbReference type="InterPro" id="IPR050951">
    <property type="entry name" value="Retrovirus_Pol_polyprotein"/>
</dbReference>
<evidence type="ECO:0000256" key="1">
    <source>
        <dbReference type="ARBA" id="ARBA00023268"/>
    </source>
</evidence>
<dbReference type="GO" id="GO:0003824">
    <property type="term" value="F:catalytic activity"/>
    <property type="evidence" value="ECO:0007669"/>
    <property type="project" value="UniProtKB-KW"/>
</dbReference>
<dbReference type="SUPFAM" id="SSF56672">
    <property type="entry name" value="DNA/RNA polymerases"/>
    <property type="match status" value="1"/>
</dbReference>
<dbReference type="InterPro" id="IPR043128">
    <property type="entry name" value="Rev_trsase/Diguanyl_cyclase"/>
</dbReference>
<evidence type="ECO:0000313" key="4">
    <source>
        <dbReference type="Proteomes" id="UP001234989"/>
    </source>
</evidence>
<accession>A0AAF0PSA2</accession>
<dbReference type="Pfam" id="PF17919">
    <property type="entry name" value="RT_RNaseH_2"/>
    <property type="match status" value="1"/>
</dbReference>
<feature type="domain" description="Reverse transcriptase/retrotransposon-derived protein RNase H-like" evidence="2">
    <location>
        <begin position="26"/>
        <end position="72"/>
    </location>
</feature>
<name>A0AAF0PSA2_SOLVR</name>
<evidence type="ECO:0000259" key="2">
    <source>
        <dbReference type="Pfam" id="PF17919"/>
    </source>
</evidence>
<dbReference type="Gene3D" id="3.30.70.270">
    <property type="match status" value="1"/>
</dbReference>
<dbReference type="InterPro" id="IPR041577">
    <property type="entry name" value="RT_RNaseH_2"/>
</dbReference>
<sequence>KRFVEGFSSLSAPLTKLTKKITKFQWTKACEHSFQEQKDMLTSASALALPKGSEGYVVYGDAFGVGLGCHLM</sequence>